<dbReference type="Proteomes" id="UP000606720">
    <property type="component" value="Unassembled WGS sequence"/>
</dbReference>
<reference evidence="2" key="1">
    <citation type="submission" date="2020-08" db="EMBL/GenBank/DDBJ databases">
        <title>Genome public.</title>
        <authorList>
            <person name="Liu C."/>
            <person name="Sun Q."/>
        </authorList>
    </citation>
    <scope>NUCLEOTIDE SEQUENCE</scope>
    <source>
        <strain evidence="2">BX1005</strain>
    </source>
</reference>
<sequence length="208" mass="22525">MSISALNNVTAAAAVNTYDKTTDKTTKESTKAAEAKDNKQDSSKISSGVVYERASSTVNTDYVKKNSALIQQLKTDSDARISQLKGIVEQMMKKQGATIGKADDMWHFLASGDFTVSADVKAQAQADIADDGYWGVEQTSDRIVDFAKALSGGDPAKADTMLEAFKKGFKAATKSWGKELPDISQRTYDAVLKKMDAWKNGTEDATEE</sequence>
<protein>
    <recommendedName>
        <fullName evidence="4">DUF5610 domain-containing protein</fullName>
    </recommendedName>
</protein>
<dbReference type="EMBL" id="JACOPH010000007">
    <property type="protein sequence ID" value="MBC5714447.1"/>
    <property type="molecule type" value="Genomic_DNA"/>
</dbReference>
<feature type="compositionally biased region" description="Basic and acidic residues" evidence="1">
    <location>
        <begin position="20"/>
        <end position="42"/>
    </location>
</feature>
<organism evidence="2 3">
    <name type="scientific">Roseburia zhanii</name>
    <dbReference type="NCBI Taxonomy" id="2763064"/>
    <lineage>
        <taxon>Bacteria</taxon>
        <taxon>Bacillati</taxon>
        <taxon>Bacillota</taxon>
        <taxon>Clostridia</taxon>
        <taxon>Lachnospirales</taxon>
        <taxon>Lachnospiraceae</taxon>
        <taxon>Roseburia</taxon>
    </lineage>
</organism>
<dbReference type="AlphaFoldDB" id="A0A923LQ71"/>
<proteinExistence type="predicted"/>
<feature type="region of interest" description="Disordered" evidence="1">
    <location>
        <begin position="17"/>
        <end position="46"/>
    </location>
</feature>
<evidence type="ECO:0000313" key="3">
    <source>
        <dbReference type="Proteomes" id="UP000606720"/>
    </source>
</evidence>
<dbReference type="RefSeq" id="WP_186867145.1">
    <property type="nucleotide sequence ID" value="NZ_JACOPH010000007.1"/>
</dbReference>
<gene>
    <name evidence="2" type="ORF">H8S17_09530</name>
</gene>
<evidence type="ECO:0000313" key="2">
    <source>
        <dbReference type="EMBL" id="MBC5714447.1"/>
    </source>
</evidence>
<evidence type="ECO:0008006" key="4">
    <source>
        <dbReference type="Google" id="ProtNLM"/>
    </source>
</evidence>
<evidence type="ECO:0000256" key="1">
    <source>
        <dbReference type="SAM" id="MobiDB-lite"/>
    </source>
</evidence>
<name>A0A923LQ71_9FIRM</name>
<keyword evidence="3" id="KW-1185">Reference proteome</keyword>
<accession>A0A923LQ71</accession>
<comment type="caution">
    <text evidence="2">The sequence shown here is derived from an EMBL/GenBank/DDBJ whole genome shotgun (WGS) entry which is preliminary data.</text>
</comment>